<dbReference type="EMBL" id="CABFJX010000385">
    <property type="protein sequence ID" value="VTT77157.1"/>
    <property type="molecule type" value="Genomic_DNA"/>
</dbReference>
<dbReference type="InterPro" id="IPR013154">
    <property type="entry name" value="ADH-like_N"/>
</dbReference>
<dbReference type="Gene3D" id="4.10.240.10">
    <property type="entry name" value="Zn(2)-C6 fungal-type DNA-binding domain"/>
    <property type="match status" value="1"/>
</dbReference>
<accession>A0A5Q3FA10</accession>
<dbReference type="CDD" id="cd00067">
    <property type="entry name" value="GAL4"/>
    <property type="match status" value="1"/>
</dbReference>
<dbReference type="CDD" id="cd08276">
    <property type="entry name" value="MDR7"/>
    <property type="match status" value="1"/>
</dbReference>
<dbReference type="Proteomes" id="UP000760494">
    <property type="component" value="Unassembled WGS sequence"/>
</dbReference>
<name>A0A5Q3FA10_FUSFU</name>
<dbReference type="InterPro" id="IPR020843">
    <property type="entry name" value="ER"/>
</dbReference>
<dbReference type="SMART" id="SM00829">
    <property type="entry name" value="PKS_ER"/>
    <property type="match status" value="1"/>
</dbReference>
<dbReference type="Gene3D" id="3.40.50.720">
    <property type="entry name" value="NAD(P)-binding Rossmann-like Domain"/>
    <property type="match status" value="1"/>
</dbReference>
<dbReference type="InterPro" id="IPR036291">
    <property type="entry name" value="NAD(P)-bd_dom_sf"/>
</dbReference>
<organism evidence="2 3">
    <name type="scientific">Fusarium fujikuroi</name>
    <name type="common">Bakanae and foot rot disease fungus</name>
    <name type="synonym">Gibberella fujikuroi</name>
    <dbReference type="NCBI Taxonomy" id="5127"/>
    <lineage>
        <taxon>Eukaryota</taxon>
        <taxon>Fungi</taxon>
        <taxon>Dikarya</taxon>
        <taxon>Ascomycota</taxon>
        <taxon>Pezizomycotina</taxon>
        <taxon>Sordariomycetes</taxon>
        <taxon>Hypocreomycetidae</taxon>
        <taxon>Hypocreales</taxon>
        <taxon>Nectriaceae</taxon>
        <taxon>Fusarium</taxon>
        <taxon>Fusarium fujikuroi species complex</taxon>
    </lineage>
</organism>
<dbReference type="GO" id="GO:0008270">
    <property type="term" value="F:zinc ion binding"/>
    <property type="evidence" value="ECO:0007669"/>
    <property type="project" value="InterPro"/>
</dbReference>
<dbReference type="Pfam" id="PF08240">
    <property type="entry name" value="ADH_N"/>
    <property type="match status" value="1"/>
</dbReference>
<dbReference type="SUPFAM" id="SSF51735">
    <property type="entry name" value="NAD(P)-binding Rossmann-fold domains"/>
    <property type="match status" value="1"/>
</dbReference>
<dbReference type="PROSITE" id="PS50048">
    <property type="entry name" value="ZN2_CY6_FUNGAL_2"/>
    <property type="match status" value="1"/>
</dbReference>
<dbReference type="SUPFAM" id="SSF57701">
    <property type="entry name" value="Zn2/Cys6 DNA-binding domain"/>
    <property type="match status" value="1"/>
</dbReference>
<dbReference type="Pfam" id="PF00172">
    <property type="entry name" value="Zn_clus"/>
    <property type="match status" value="1"/>
</dbReference>
<dbReference type="PANTHER" id="PTHR45033">
    <property type="match status" value="1"/>
</dbReference>
<dbReference type="SUPFAM" id="SSF50129">
    <property type="entry name" value="GroES-like"/>
    <property type="match status" value="1"/>
</dbReference>
<sequence length="774" mass="86142">MSRIGLTRYEVKACKACQSSKRKCTKQQPKCRRCDLRGLDCLYEPLPNTFVYQATQNCGGQASPLADLPEPQLLQSGQDDSWSELVDIGVDSHMNHQSTPGTISLEDLKLAWFLVPESWRVVPVRESNRAHLTTDMIRGLLYQTRDWLEDWTKSGSNVFVHHEIYKNSLPDCISDAFTVLYSYFSRTPETSEMVLRIAEQKAERLLVSEGNRNTAGDILSSLSRVQALLVYCTIRLLDGDLRQRHKAEQHLRTLQDWTKEMMNNALEATNNGDMIVKNHLTNVSPQYFTLPLLLGQFSPEQLLWHSWVLSESVRRTWCVSMGLQSGYELLKTESGPCYGTLPITTRKGLWEARSAFAWTKMCAESNIGFMCRNDHEKVMLNMEPADIDDFASCMMELDVGPDRMARWKSERSGTSERPIMARQWILNDQQGFETSLKYETKVPIPSKDEVGSNDVLVKLHAASLNYRDLVIAASAQFGPITPPMVPLCDGAGSVEAVGSSVKDFKLGDRVITFPAPDVVVERGSDADVNMSDVPTMLGLGTKGTLRTHGVFSKGALVHAPESVDWLQAATLPVTWITAWNALSELGKDQIGPHTWILVQGTGGVSVATLQLASSFGLTVVATTSSQEKAEKLKGLGATHVVNYRGNATGWGKEARSLTPDGVGFDMIVDIGGDETLKQSLEAVRPYGSIQVVGAVAQDAEVVPMMGALMFTCTIRGFLMGSQNQYKDLVRYIDEKKLKPVYDDTVFELADAKEAYRKLKERKHFAKVVIRIDYE</sequence>
<dbReference type="SMART" id="SM00066">
    <property type="entry name" value="GAL4"/>
    <property type="match status" value="1"/>
</dbReference>
<dbReference type="Pfam" id="PF00107">
    <property type="entry name" value="ADH_zinc_N"/>
    <property type="match status" value="1"/>
</dbReference>
<dbReference type="InterPro" id="IPR013149">
    <property type="entry name" value="ADH-like_C"/>
</dbReference>
<dbReference type="InterPro" id="IPR052711">
    <property type="entry name" value="Zinc_ADH-like"/>
</dbReference>
<dbReference type="AlphaFoldDB" id="A0A5Q3FA10"/>
<evidence type="ECO:0000313" key="3">
    <source>
        <dbReference type="Proteomes" id="UP000760494"/>
    </source>
</evidence>
<gene>
    <name evidence="2" type="ORF">C2S_2188</name>
</gene>
<proteinExistence type="predicted"/>
<dbReference type="InterPro" id="IPR011032">
    <property type="entry name" value="GroES-like_sf"/>
</dbReference>
<evidence type="ECO:0000256" key="1">
    <source>
        <dbReference type="ARBA" id="ARBA00023242"/>
    </source>
</evidence>
<keyword evidence="1" id="KW-0539">Nucleus</keyword>
<dbReference type="GO" id="GO:0000981">
    <property type="term" value="F:DNA-binding transcription factor activity, RNA polymerase II-specific"/>
    <property type="evidence" value="ECO:0007669"/>
    <property type="project" value="InterPro"/>
</dbReference>
<comment type="caution">
    <text evidence="2">The sequence shown here is derived from an EMBL/GenBank/DDBJ whole genome shotgun (WGS) entry which is preliminary data.</text>
</comment>
<dbReference type="InterPro" id="IPR036864">
    <property type="entry name" value="Zn2-C6_fun-type_DNA-bd_sf"/>
</dbReference>
<evidence type="ECO:0000313" key="2">
    <source>
        <dbReference type="EMBL" id="VTT77157.1"/>
    </source>
</evidence>
<protein>
    <submittedName>
        <fullName evidence="2">Uncharacterized protein</fullName>
    </submittedName>
</protein>
<reference evidence="2" key="1">
    <citation type="submission" date="2019-05" db="EMBL/GenBank/DDBJ databases">
        <authorList>
            <person name="Piombo E."/>
        </authorList>
    </citation>
    <scope>NUCLEOTIDE SEQUENCE</scope>
    <source>
        <strain evidence="2">C2S</strain>
    </source>
</reference>
<dbReference type="Gene3D" id="3.90.180.10">
    <property type="entry name" value="Medium-chain alcohol dehydrogenases, catalytic domain"/>
    <property type="match status" value="1"/>
</dbReference>
<dbReference type="PANTHER" id="PTHR45033:SF2">
    <property type="entry name" value="ZINC-TYPE ALCOHOL DEHYDROGENASE-LIKE PROTEIN C1773.06C"/>
    <property type="match status" value="1"/>
</dbReference>
<dbReference type="InterPro" id="IPR001138">
    <property type="entry name" value="Zn2Cys6_DnaBD"/>
</dbReference>
<dbReference type="GO" id="GO:0016491">
    <property type="term" value="F:oxidoreductase activity"/>
    <property type="evidence" value="ECO:0007669"/>
    <property type="project" value="InterPro"/>
</dbReference>